<name>A0A1J1J063_9DIPT</name>
<dbReference type="AlphaFoldDB" id="A0A1J1J063"/>
<dbReference type="Proteomes" id="UP000183832">
    <property type="component" value="Unassembled WGS sequence"/>
</dbReference>
<reference evidence="1 2" key="1">
    <citation type="submission" date="2015-04" db="EMBL/GenBank/DDBJ databases">
        <authorList>
            <person name="Syromyatnikov M.Y."/>
            <person name="Popov V.N."/>
        </authorList>
    </citation>
    <scope>NUCLEOTIDE SEQUENCE [LARGE SCALE GENOMIC DNA]</scope>
</reference>
<keyword evidence="2" id="KW-1185">Reference proteome</keyword>
<gene>
    <name evidence="1" type="primary">similar to AGAP011194-PA</name>
    <name evidence="1" type="ORF">CLUMA_CG018871</name>
</gene>
<sequence>MKQQLCVCKTHKKSTHVCLRSYEKYMRTQFWLKQRFSTDSQTPPEISVEKPWVHAGEGHEAQLVCIVHGEANPELNNF</sequence>
<accession>A0A1J1J063</accession>
<dbReference type="OrthoDB" id="6159398at2759"/>
<protein>
    <submittedName>
        <fullName evidence="1">CLUMA_CG018871, isoform A</fullName>
    </submittedName>
</protein>
<evidence type="ECO:0000313" key="1">
    <source>
        <dbReference type="EMBL" id="CRL05845.1"/>
    </source>
</evidence>
<organism evidence="1 2">
    <name type="scientific">Clunio marinus</name>
    <dbReference type="NCBI Taxonomy" id="568069"/>
    <lineage>
        <taxon>Eukaryota</taxon>
        <taxon>Metazoa</taxon>
        <taxon>Ecdysozoa</taxon>
        <taxon>Arthropoda</taxon>
        <taxon>Hexapoda</taxon>
        <taxon>Insecta</taxon>
        <taxon>Pterygota</taxon>
        <taxon>Neoptera</taxon>
        <taxon>Endopterygota</taxon>
        <taxon>Diptera</taxon>
        <taxon>Nematocera</taxon>
        <taxon>Chironomoidea</taxon>
        <taxon>Chironomidae</taxon>
        <taxon>Clunio</taxon>
    </lineage>
</organism>
<proteinExistence type="predicted"/>
<evidence type="ECO:0000313" key="2">
    <source>
        <dbReference type="Proteomes" id="UP000183832"/>
    </source>
</evidence>
<dbReference type="EMBL" id="CVRI01000065">
    <property type="protein sequence ID" value="CRL05845.1"/>
    <property type="molecule type" value="Genomic_DNA"/>
</dbReference>
<dbReference type="STRING" id="568069.A0A1J1J063"/>